<dbReference type="Gene3D" id="3.40.50.300">
    <property type="entry name" value="P-loop containing nucleotide triphosphate hydrolases"/>
    <property type="match status" value="1"/>
</dbReference>
<gene>
    <name evidence="1" type="ORF">HYS17_01290</name>
</gene>
<name>A0A7T5R2P4_9BACT</name>
<accession>A0A7T5R2P4</accession>
<proteinExistence type="predicted"/>
<evidence type="ECO:0000313" key="1">
    <source>
        <dbReference type="EMBL" id="QQG36455.1"/>
    </source>
</evidence>
<dbReference type="EMBL" id="CP066681">
    <property type="protein sequence ID" value="QQG36455.1"/>
    <property type="molecule type" value="Genomic_DNA"/>
</dbReference>
<dbReference type="AlphaFoldDB" id="A0A7T5R2P4"/>
<dbReference type="Proteomes" id="UP000595362">
    <property type="component" value="Chromosome"/>
</dbReference>
<organism evidence="1 2">
    <name type="scientific">Micavibrio aeruginosavorus</name>
    <dbReference type="NCBI Taxonomy" id="349221"/>
    <lineage>
        <taxon>Bacteria</taxon>
        <taxon>Pseudomonadati</taxon>
        <taxon>Bdellovibrionota</taxon>
        <taxon>Bdellovibrionia</taxon>
        <taxon>Bdellovibrionales</taxon>
        <taxon>Pseudobdellovibrionaceae</taxon>
        <taxon>Micavibrio</taxon>
    </lineage>
</organism>
<dbReference type="SUPFAM" id="SSF52540">
    <property type="entry name" value="P-loop containing nucleoside triphosphate hydrolases"/>
    <property type="match status" value="1"/>
</dbReference>
<sequence>MSFFLKFLVPFQVALKQPLESFIRLETSDDEFTLVAMDGSLLTFVKIEGCKTIIGELEYKHIIEGATIKIGAKFDRVGHAMQVFFVRDPDRTIRQLEYLVRPSRISAKNMGLEVDDVFEERVKNLSKYVSYEESYYVLWTRPSVLTKSEVERAAKEAKEKRWLPAGHAQNPIAALDMLRIRHKSFISSAMTAIDELGIKGRMMEVHDALRAVRNNMFPDHANEQWRACLPGDPIPPRAPTSASDMSDILWPPLRQQIVAADGRVIDQHICQIGSIYWAGVDMTLGPMDASPFTQLLERLFEANIPYRLSFLIEGGGAQSMALRTFAASILSVTNSLNKQIKFSLEGLAVLARREPVVRLRVSFATWAEEYDVIQSRLSILAQSVESWGYCQVSEFSGDPLDCVMSSAMGIHCAGTAPAAVAPMYEVMKLLPWQRPSSPFQHGAIILRTPDGKVWPYQTGTNVTTTWFDLVFAQPGAGKSVLLNTLNLGTILSPGLSKLPFVAIVDIGPSSSGLVSLIKEALPMNRQHEVAHYRLQMAHKFAINPFDTQLGMRVPLMDERSYLVELLTLLCTPPGYEKPYDGIQQLAGLVVDEMFRWRDDTAANAEPRPYLPRLDPEVDEALQKFNVHLPTDPYWWDVVDKMFELGEYHVAGLAQRHAVPTLGDTITAARRPQIRSLLEQTSVGTSAESVINAFERMVTSAIRELPILSSVTQFDIGATRVCALDLMDVAPQGDEVADRQTSIMYMLARHVLVRSWWMGMESLQFVPEKYRLYHEKRLQDIAESPKRLGYDEFHRTSSSSSVRGQIIRDVREGRKRGVQIILASQLLDDFSQDMIDLATGVWVLGTAISDAAVENVRERFGLSDTARDVIRYKLTGPKAGGAPALFVLGTTEGRYEQYLINTLGPIELWALSTSQEDVALRNRLYGRLGAGQARHMLAHVFPGGSARTEIKRRVLMKSEKGSDAKGAMTSAVIDEIVEELVKKAEAAKEKKDTVEMKEAS</sequence>
<reference evidence="1 2" key="1">
    <citation type="submission" date="2020-07" db="EMBL/GenBank/DDBJ databases">
        <title>Huge and variable diversity of episymbiotic CPR bacteria and DPANN archaea in groundwater ecosystems.</title>
        <authorList>
            <person name="He C.Y."/>
            <person name="Keren R."/>
            <person name="Whittaker M."/>
            <person name="Farag I.F."/>
            <person name="Doudna J."/>
            <person name="Cate J.H.D."/>
            <person name="Banfield J.F."/>
        </authorList>
    </citation>
    <scope>NUCLEOTIDE SEQUENCE [LARGE SCALE GENOMIC DNA]</scope>
    <source>
        <strain evidence="1">NC_groundwater_70_Ag_B-0.1um_54_66</strain>
    </source>
</reference>
<dbReference type="InterPro" id="IPR027417">
    <property type="entry name" value="P-loop_NTPase"/>
</dbReference>
<protein>
    <submittedName>
        <fullName evidence="1">Type IV secretion protein IcmB</fullName>
    </submittedName>
</protein>
<evidence type="ECO:0000313" key="2">
    <source>
        <dbReference type="Proteomes" id="UP000595362"/>
    </source>
</evidence>